<gene>
    <name evidence="3" type="ORF">ACFFFR_01955</name>
</gene>
<dbReference type="CDD" id="cd04673">
    <property type="entry name" value="NUDIX_ADPRase"/>
    <property type="match status" value="1"/>
</dbReference>
<evidence type="ECO:0000313" key="4">
    <source>
        <dbReference type="Proteomes" id="UP001589862"/>
    </source>
</evidence>
<accession>A0ABV6P7P9</accession>
<dbReference type="Pfam" id="PF00293">
    <property type="entry name" value="NUDIX"/>
    <property type="match status" value="1"/>
</dbReference>
<dbReference type="InterPro" id="IPR020476">
    <property type="entry name" value="Nudix_hydrolase"/>
</dbReference>
<comment type="caution">
    <text evidence="3">The sequence shown here is derived from an EMBL/GenBank/DDBJ whole genome shotgun (WGS) entry which is preliminary data.</text>
</comment>
<dbReference type="Gene3D" id="3.90.79.10">
    <property type="entry name" value="Nucleoside Triphosphate Pyrophosphohydrolase"/>
    <property type="match status" value="1"/>
</dbReference>
<keyword evidence="1 3" id="KW-0378">Hydrolase</keyword>
<sequence>MSEPVLAAAAIIVRDEQILLIQRGNPPQQGRWTLPGGKVNPGESLQESVRREVAEETGYEVRVEDQLLELQVPIGDGNYFQIHDFAATIIGGELVAGDDAADARWIPLSELDQFPLTDHLVHYLRKAGVNC</sequence>
<evidence type="ECO:0000313" key="3">
    <source>
        <dbReference type="EMBL" id="MFC0581155.1"/>
    </source>
</evidence>
<dbReference type="PANTHER" id="PTHR43736:SF2">
    <property type="entry name" value="MUTT_NUDIX FAMILY PROTEIN"/>
    <property type="match status" value="1"/>
</dbReference>
<protein>
    <submittedName>
        <fullName evidence="3">NUDIX hydrolase</fullName>
    </submittedName>
</protein>
<organism evidence="3 4">
    <name type="scientific">Micrococcoides hystricis</name>
    <dbReference type="NCBI Taxonomy" id="1572761"/>
    <lineage>
        <taxon>Bacteria</taxon>
        <taxon>Bacillati</taxon>
        <taxon>Actinomycetota</taxon>
        <taxon>Actinomycetes</taxon>
        <taxon>Micrococcales</taxon>
        <taxon>Micrococcaceae</taxon>
        <taxon>Micrococcoides</taxon>
    </lineage>
</organism>
<dbReference type="EMBL" id="JBHLUB010000001">
    <property type="protein sequence ID" value="MFC0581155.1"/>
    <property type="molecule type" value="Genomic_DNA"/>
</dbReference>
<dbReference type="Proteomes" id="UP001589862">
    <property type="component" value="Unassembled WGS sequence"/>
</dbReference>
<dbReference type="InterPro" id="IPR000086">
    <property type="entry name" value="NUDIX_hydrolase_dom"/>
</dbReference>
<evidence type="ECO:0000256" key="1">
    <source>
        <dbReference type="ARBA" id="ARBA00022801"/>
    </source>
</evidence>
<proteinExistence type="predicted"/>
<dbReference type="GO" id="GO:0016787">
    <property type="term" value="F:hydrolase activity"/>
    <property type="evidence" value="ECO:0007669"/>
    <property type="project" value="UniProtKB-KW"/>
</dbReference>
<dbReference type="PRINTS" id="PR00502">
    <property type="entry name" value="NUDIXFAMILY"/>
</dbReference>
<keyword evidence="4" id="KW-1185">Reference proteome</keyword>
<feature type="domain" description="Nudix hydrolase" evidence="2">
    <location>
        <begin position="3"/>
        <end position="129"/>
    </location>
</feature>
<dbReference type="PROSITE" id="PS51462">
    <property type="entry name" value="NUDIX"/>
    <property type="match status" value="1"/>
</dbReference>
<dbReference type="RefSeq" id="WP_377457770.1">
    <property type="nucleotide sequence ID" value="NZ_JBHLUB010000001.1"/>
</dbReference>
<reference evidence="3 4" key="1">
    <citation type="submission" date="2024-09" db="EMBL/GenBank/DDBJ databases">
        <authorList>
            <person name="Sun Q."/>
            <person name="Mori K."/>
        </authorList>
    </citation>
    <scope>NUCLEOTIDE SEQUENCE [LARGE SCALE GENOMIC DNA]</scope>
    <source>
        <strain evidence="3 4">NCAIM B.02604</strain>
    </source>
</reference>
<name>A0ABV6P7P9_9MICC</name>
<dbReference type="InterPro" id="IPR015797">
    <property type="entry name" value="NUDIX_hydrolase-like_dom_sf"/>
</dbReference>
<evidence type="ECO:0000259" key="2">
    <source>
        <dbReference type="PROSITE" id="PS51462"/>
    </source>
</evidence>
<dbReference type="SUPFAM" id="SSF55811">
    <property type="entry name" value="Nudix"/>
    <property type="match status" value="1"/>
</dbReference>
<dbReference type="PANTHER" id="PTHR43736">
    <property type="entry name" value="ADP-RIBOSE PYROPHOSPHATASE"/>
    <property type="match status" value="1"/>
</dbReference>